<evidence type="ECO:0000256" key="2">
    <source>
        <dbReference type="ARBA" id="ARBA00022980"/>
    </source>
</evidence>
<dbReference type="GO" id="GO:0003735">
    <property type="term" value="F:structural constituent of ribosome"/>
    <property type="evidence" value="ECO:0007669"/>
    <property type="project" value="InterPro"/>
</dbReference>
<dbReference type="PRINTS" id="PR00974">
    <property type="entry name" value="RIBOSOMALS18"/>
</dbReference>
<evidence type="ECO:0000256" key="1">
    <source>
        <dbReference type="ARBA" id="ARBA00005589"/>
    </source>
</evidence>
<dbReference type="Proteomes" id="UP000230638">
    <property type="component" value="Unassembled WGS sequence"/>
</dbReference>
<evidence type="ECO:0000313" key="5">
    <source>
        <dbReference type="EMBL" id="PIP73145.1"/>
    </source>
</evidence>
<dbReference type="AlphaFoldDB" id="A0A2H0CT90"/>
<reference evidence="5 6" key="1">
    <citation type="submission" date="2017-09" db="EMBL/GenBank/DDBJ databases">
        <title>Depth-based differentiation of microbial function through sediment-hosted aquifers and enrichment of novel symbionts in the deep terrestrial subsurface.</title>
        <authorList>
            <person name="Probst A.J."/>
            <person name="Ladd B."/>
            <person name="Jarett J.K."/>
            <person name="Geller-Mcgrath D.E."/>
            <person name="Sieber C.M."/>
            <person name="Emerson J.B."/>
            <person name="Anantharaman K."/>
            <person name="Thomas B.C."/>
            <person name="Malmstrom R."/>
            <person name="Stieglmeier M."/>
            <person name="Klingl A."/>
            <person name="Woyke T."/>
            <person name="Ryan C.M."/>
            <person name="Banfield J.F."/>
        </authorList>
    </citation>
    <scope>NUCLEOTIDE SEQUENCE [LARGE SCALE GENOMIC DNA]</scope>
    <source>
        <strain evidence="5">CG22_combo_CG10-13_8_21_14_all_47_15</strain>
    </source>
</reference>
<organism evidence="5 6">
    <name type="scientific">Candidatus Lloydbacteria bacterium CG22_combo_CG10-13_8_21_14_all_47_15</name>
    <dbReference type="NCBI Taxonomy" id="1974635"/>
    <lineage>
        <taxon>Bacteria</taxon>
        <taxon>Candidatus Lloydiibacteriota</taxon>
    </lineage>
</organism>
<evidence type="ECO:0000256" key="3">
    <source>
        <dbReference type="ARBA" id="ARBA00023274"/>
    </source>
</evidence>
<dbReference type="SUPFAM" id="SSF46911">
    <property type="entry name" value="Ribosomal protein S18"/>
    <property type="match status" value="1"/>
</dbReference>
<dbReference type="GO" id="GO:0006412">
    <property type="term" value="P:translation"/>
    <property type="evidence" value="ECO:0007669"/>
    <property type="project" value="InterPro"/>
</dbReference>
<proteinExistence type="inferred from homology"/>
<dbReference type="GO" id="GO:0022627">
    <property type="term" value="C:cytosolic small ribosomal subunit"/>
    <property type="evidence" value="ECO:0007669"/>
    <property type="project" value="TreeGrafter"/>
</dbReference>
<dbReference type="PANTHER" id="PTHR13479">
    <property type="entry name" value="30S RIBOSOMAL PROTEIN S18"/>
    <property type="match status" value="1"/>
</dbReference>
<sequence length="56" mass="6652">MKSFDYKDSESLKKYLDTHARLLPRKKTGLTAKRQRQLAQEVKRARFLGLLPYISR</sequence>
<comment type="caution">
    <text evidence="5">The sequence shown here is derived from an EMBL/GenBank/DDBJ whole genome shotgun (WGS) entry which is preliminary data.</text>
</comment>
<keyword evidence="2 4" id="KW-0689">Ribosomal protein</keyword>
<accession>A0A2H0CT90</accession>
<dbReference type="PANTHER" id="PTHR13479:SF40">
    <property type="entry name" value="SMALL RIBOSOMAL SUBUNIT PROTEIN BS18M"/>
    <property type="match status" value="1"/>
</dbReference>
<dbReference type="Pfam" id="PF01084">
    <property type="entry name" value="Ribosomal_S18"/>
    <property type="match status" value="1"/>
</dbReference>
<keyword evidence="3 4" id="KW-0687">Ribonucleoprotein</keyword>
<gene>
    <name evidence="5" type="primary">rpsR</name>
    <name evidence="5" type="ORF">COW88_02995</name>
</gene>
<dbReference type="InterPro" id="IPR001648">
    <property type="entry name" value="Ribosomal_bS18"/>
</dbReference>
<dbReference type="Gene3D" id="4.10.640.10">
    <property type="entry name" value="Ribosomal protein S18"/>
    <property type="match status" value="1"/>
</dbReference>
<evidence type="ECO:0000313" key="6">
    <source>
        <dbReference type="Proteomes" id="UP000230638"/>
    </source>
</evidence>
<comment type="similarity">
    <text evidence="1 4">Belongs to the bacterial ribosomal protein bS18 family.</text>
</comment>
<name>A0A2H0CT90_9BACT</name>
<dbReference type="NCBIfam" id="TIGR00165">
    <property type="entry name" value="S18"/>
    <property type="match status" value="1"/>
</dbReference>
<protein>
    <submittedName>
        <fullName evidence="5">30S ribosomal protein S18</fullName>
    </submittedName>
</protein>
<dbReference type="InterPro" id="IPR036870">
    <property type="entry name" value="Ribosomal_bS18_sf"/>
</dbReference>
<dbReference type="EMBL" id="PCTL01000029">
    <property type="protein sequence ID" value="PIP73145.1"/>
    <property type="molecule type" value="Genomic_DNA"/>
</dbReference>
<evidence type="ECO:0000256" key="4">
    <source>
        <dbReference type="RuleBase" id="RU003910"/>
    </source>
</evidence>
<dbReference type="GO" id="GO:0070181">
    <property type="term" value="F:small ribosomal subunit rRNA binding"/>
    <property type="evidence" value="ECO:0007669"/>
    <property type="project" value="TreeGrafter"/>
</dbReference>